<dbReference type="InterPro" id="IPR024072">
    <property type="entry name" value="DHFR-like_dom_sf"/>
</dbReference>
<reference evidence="3" key="1">
    <citation type="journal article" date="2019" name="Int. J. Syst. Evol. Microbiol.">
        <title>The Global Catalogue of Microorganisms (GCM) 10K type strain sequencing project: providing services to taxonomists for standard genome sequencing and annotation.</title>
        <authorList>
            <consortium name="The Broad Institute Genomics Platform"/>
            <consortium name="The Broad Institute Genome Sequencing Center for Infectious Disease"/>
            <person name="Wu L."/>
            <person name="Ma J."/>
        </authorList>
    </citation>
    <scope>NUCLEOTIDE SEQUENCE [LARGE SCALE GENOMIC DNA]</scope>
    <source>
        <strain evidence="3">JCM 9458</strain>
    </source>
</reference>
<accession>A0ABP6T7S2</accession>
<dbReference type="RefSeq" id="WP_345731913.1">
    <property type="nucleotide sequence ID" value="NZ_BAAAYN010000044.1"/>
</dbReference>
<dbReference type="Pfam" id="PF01872">
    <property type="entry name" value="RibD_C"/>
    <property type="match status" value="1"/>
</dbReference>
<dbReference type="Proteomes" id="UP001501676">
    <property type="component" value="Unassembled WGS sequence"/>
</dbReference>
<protein>
    <recommendedName>
        <fullName evidence="1">Bacterial bifunctional deaminase-reductase C-terminal domain-containing protein</fullName>
    </recommendedName>
</protein>
<keyword evidence="3" id="KW-1185">Reference proteome</keyword>
<feature type="domain" description="Bacterial bifunctional deaminase-reductase C-terminal" evidence="1">
    <location>
        <begin position="3"/>
        <end position="180"/>
    </location>
</feature>
<dbReference type="EMBL" id="BAAAYN010000044">
    <property type="protein sequence ID" value="GAA3394339.1"/>
    <property type="molecule type" value="Genomic_DNA"/>
</dbReference>
<evidence type="ECO:0000313" key="2">
    <source>
        <dbReference type="EMBL" id="GAA3394339.1"/>
    </source>
</evidence>
<dbReference type="PANTHER" id="PTHR38011">
    <property type="entry name" value="DIHYDROFOLATE REDUCTASE FAMILY PROTEIN (AFU_ORTHOLOGUE AFUA_8G06820)"/>
    <property type="match status" value="1"/>
</dbReference>
<gene>
    <name evidence="2" type="ORF">GCM10020369_63370</name>
</gene>
<sequence>MRSVIVTNIVSLDGYYAASDGNPLVLNMDEAFDVYNRERIEAADTVLLGRTSFEEFGSYWPSIADAPEDPENPALDEENRRISRAWAVTPNVVVSDRYTVPPAHPWADHTTVVARDGVKEWLANSSGEVVVFGSRTMWNALLDQGLIDEVHLMVSPTVLGDGVPAFTAPRRLRLLGTRTFDGSDNVLHRYAAQR</sequence>
<evidence type="ECO:0000313" key="3">
    <source>
        <dbReference type="Proteomes" id="UP001501676"/>
    </source>
</evidence>
<organism evidence="2 3">
    <name type="scientific">Cryptosporangium minutisporangium</name>
    <dbReference type="NCBI Taxonomy" id="113569"/>
    <lineage>
        <taxon>Bacteria</taxon>
        <taxon>Bacillati</taxon>
        <taxon>Actinomycetota</taxon>
        <taxon>Actinomycetes</taxon>
        <taxon>Cryptosporangiales</taxon>
        <taxon>Cryptosporangiaceae</taxon>
        <taxon>Cryptosporangium</taxon>
    </lineage>
</organism>
<dbReference type="InterPro" id="IPR002734">
    <property type="entry name" value="RibDG_C"/>
</dbReference>
<name>A0ABP6T7S2_9ACTN</name>
<dbReference type="Gene3D" id="3.40.430.10">
    <property type="entry name" value="Dihydrofolate Reductase, subunit A"/>
    <property type="match status" value="1"/>
</dbReference>
<comment type="caution">
    <text evidence="2">The sequence shown here is derived from an EMBL/GenBank/DDBJ whole genome shotgun (WGS) entry which is preliminary data.</text>
</comment>
<dbReference type="PANTHER" id="PTHR38011:SF11">
    <property type="entry name" value="2,5-DIAMINO-6-RIBOSYLAMINO-4(3H)-PYRIMIDINONE 5'-PHOSPHATE REDUCTASE"/>
    <property type="match status" value="1"/>
</dbReference>
<dbReference type="InterPro" id="IPR050765">
    <property type="entry name" value="Riboflavin_Biosynth_HTPR"/>
</dbReference>
<dbReference type="SUPFAM" id="SSF53597">
    <property type="entry name" value="Dihydrofolate reductase-like"/>
    <property type="match status" value="1"/>
</dbReference>
<proteinExistence type="predicted"/>
<evidence type="ECO:0000259" key="1">
    <source>
        <dbReference type="Pfam" id="PF01872"/>
    </source>
</evidence>